<evidence type="ECO:0000256" key="1">
    <source>
        <dbReference type="ARBA" id="ARBA00004141"/>
    </source>
</evidence>
<evidence type="ECO:0000256" key="12">
    <source>
        <dbReference type="ARBA" id="ARBA00023008"/>
    </source>
</evidence>
<feature type="transmembrane region" description="Helical" evidence="19">
    <location>
        <begin position="47"/>
        <end position="67"/>
    </location>
</feature>
<keyword evidence="5 17" id="KW-0679">Respiratory chain</keyword>
<keyword evidence="25" id="KW-1185">Reference proteome</keyword>
<dbReference type="PRINTS" id="PR01166">
    <property type="entry name" value="CYCOXIDASEII"/>
</dbReference>
<keyword evidence="12 18" id="KW-0186">Copper</keyword>
<dbReference type="SUPFAM" id="SSF46626">
    <property type="entry name" value="Cytochrome c"/>
    <property type="match status" value="1"/>
</dbReference>
<evidence type="ECO:0000256" key="11">
    <source>
        <dbReference type="ARBA" id="ARBA00023004"/>
    </source>
</evidence>
<keyword evidence="20" id="KW-0732">Signal</keyword>
<keyword evidence="6 17" id="KW-0812">Transmembrane</keyword>
<keyword evidence="10 19" id="KW-1133">Transmembrane helix</keyword>
<dbReference type="InterPro" id="IPR036257">
    <property type="entry name" value="Cyt_c_oxidase_su2_TM_sf"/>
</dbReference>
<feature type="domain" description="Cytochrome c" evidence="23">
    <location>
        <begin position="274"/>
        <end position="356"/>
    </location>
</feature>
<feature type="signal peptide" evidence="20">
    <location>
        <begin position="1"/>
        <end position="23"/>
    </location>
</feature>
<keyword evidence="11 16" id="KW-0408">Iron</keyword>
<keyword evidence="7 16" id="KW-0479">Metal-binding</keyword>
<dbReference type="Pfam" id="PF00116">
    <property type="entry name" value="COX2"/>
    <property type="match status" value="1"/>
</dbReference>
<dbReference type="NCBIfam" id="TIGR02866">
    <property type="entry name" value="CoxB"/>
    <property type="match status" value="1"/>
</dbReference>
<comment type="function">
    <text evidence="14 18">Subunits I and II form the functional core of the enzyme complex. Electrons originating in cytochrome c are transferred via heme a and Cu(A) to the binuclear center formed by heme a3 and Cu(B).</text>
</comment>
<dbReference type="Pfam" id="PF13442">
    <property type="entry name" value="Cytochrome_CBB3"/>
    <property type="match status" value="1"/>
</dbReference>
<dbReference type="SUPFAM" id="SSF49503">
    <property type="entry name" value="Cupredoxins"/>
    <property type="match status" value="1"/>
</dbReference>
<evidence type="ECO:0000256" key="8">
    <source>
        <dbReference type="ARBA" id="ARBA00022967"/>
    </source>
</evidence>
<reference evidence="25" key="1">
    <citation type="journal article" date="2019" name="Int. J. Syst. Evol. Microbiol.">
        <title>The Global Catalogue of Microorganisms (GCM) 10K type strain sequencing project: providing services to taxonomists for standard genome sequencing and annotation.</title>
        <authorList>
            <consortium name="The Broad Institute Genomics Platform"/>
            <consortium name="The Broad Institute Genome Sequencing Center for Infectious Disease"/>
            <person name="Wu L."/>
            <person name="Ma J."/>
        </authorList>
    </citation>
    <scope>NUCLEOTIDE SEQUENCE [LARGE SCALE GENOMIC DNA]</scope>
    <source>
        <strain evidence="25">JCM 17805</strain>
    </source>
</reference>
<evidence type="ECO:0000256" key="16">
    <source>
        <dbReference type="PROSITE-ProRule" id="PRU00433"/>
    </source>
</evidence>
<gene>
    <name evidence="24" type="primary">coxB</name>
    <name evidence="24" type="ORF">GCM10023116_36780</name>
</gene>
<evidence type="ECO:0000259" key="22">
    <source>
        <dbReference type="PROSITE" id="PS50999"/>
    </source>
</evidence>
<keyword evidence="9 17" id="KW-0249">Electron transport</keyword>
<evidence type="ECO:0000313" key="24">
    <source>
        <dbReference type="EMBL" id="GAA4651394.1"/>
    </source>
</evidence>
<evidence type="ECO:0000256" key="15">
    <source>
        <dbReference type="ARBA" id="ARBA00047816"/>
    </source>
</evidence>
<dbReference type="InterPro" id="IPR036909">
    <property type="entry name" value="Cyt_c-like_dom_sf"/>
</dbReference>
<comment type="subcellular location">
    <subcellularLocation>
        <location evidence="17">Cell membrane</location>
        <topology evidence="17">Multi-pass membrane protein</topology>
    </subcellularLocation>
    <subcellularLocation>
        <location evidence="1">Membrane</location>
        <topology evidence="1">Multi-pass membrane protein</topology>
    </subcellularLocation>
</comment>
<comment type="similarity">
    <text evidence="2 17">Belongs to the cytochrome c oxidase subunit 2 family.</text>
</comment>
<dbReference type="InterPro" id="IPR001505">
    <property type="entry name" value="Copper_CuA"/>
</dbReference>
<dbReference type="Gene3D" id="2.60.40.420">
    <property type="entry name" value="Cupredoxins - blue copper proteins"/>
    <property type="match status" value="1"/>
</dbReference>
<evidence type="ECO:0000256" key="10">
    <source>
        <dbReference type="ARBA" id="ARBA00022989"/>
    </source>
</evidence>
<feature type="domain" description="Cytochrome oxidase subunit II copper A binding" evidence="21">
    <location>
        <begin position="117"/>
        <end position="254"/>
    </location>
</feature>
<sequence>MRLRTHKLFLLLAGLMSTVTARADWTVNMTEGVTSLSRSIYSLHMTIFWICVVIGVLVFAVMFWSVIFHRKSRGAKPADFHESTLVEILWTSVPFAILVAMAIPATKTLIEVYDADDAEVDIKITGYQWKWQYEYLDDDVGFFSNLKTGKEQIYNLRTKDPEYLLEVDEPMVVPVGRKIRFLVTAADVIHAWWVPALAVKKDAIPGFINEAWTKIDEPGIYRGQCAELCGKDHGFMPIVVDARSEADYQTWLDEKKAEAQKIRELTSKDWTLEELVARGEGVYTKVCAACHQPNGKGMPPMFPALDGSDMAVNPARMVEHVDIVVNGKKGTAMQAFGGQLSEADLAAVITYERNAWGNKTGEMVTPKAILDYKQTGKLPEVHAGKASEGGSI</sequence>
<evidence type="ECO:0000259" key="23">
    <source>
        <dbReference type="PROSITE" id="PS51007"/>
    </source>
</evidence>
<dbReference type="Gene3D" id="1.10.760.10">
    <property type="entry name" value="Cytochrome c-like domain"/>
    <property type="match status" value="1"/>
</dbReference>
<keyword evidence="8" id="KW-1278">Translocase</keyword>
<dbReference type="PANTHER" id="PTHR22888:SF9">
    <property type="entry name" value="CYTOCHROME C OXIDASE SUBUNIT 2"/>
    <property type="match status" value="1"/>
</dbReference>
<dbReference type="InterPro" id="IPR011759">
    <property type="entry name" value="Cyt_c_oxidase_su2_TM_dom"/>
</dbReference>
<dbReference type="Proteomes" id="UP001500604">
    <property type="component" value="Unassembled WGS sequence"/>
</dbReference>
<dbReference type="InterPro" id="IPR002429">
    <property type="entry name" value="CcO_II-like_C"/>
</dbReference>
<keyword evidence="13 19" id="KW-0472">Membrane</keyword>
<evidence type="ECO:0000256" key="4">
    <source>
        <dbReference type="ARBA" id="ARBA00022617"/>
    </source>
</evidence>
<name>A0ABP8V763_9GAMM</name>
<evidence type="ECO:0000256" key="19">
    <source>
        <dbReference type="SAM" id="Phobius"/>
    </source>
</evidence>
<dbReference type="PROSITE" id="PS50857">
    <property type="entry name" value="COX2_CUA"/>
    <property type="match status" value="1"/>
</dbReference>
<feature type="transmembrane region" description="Helical" evidence="19">
    <location>
        <begin position="88"/>
        <end position="105"/>
    </location>
</feature>
<evidence type="ECO:0000259" key="21">
    <source>
        <dbReference type="PROSITE" id="PS50857"/>
    </source>
</evidence>
<comment type="cofactor">
    <cofactor evidence="18">
        <name>Cu cation</name>
        <dbReference type="ChEBI" id="CHEBI:23378"/>
    </cofactor>
    <text evidence="18">Binds a copper A center.</text>
</comment>
<dbReference type="InterPro" id="IPR014222">
    <property type="entry name" value="Cyt_c_oxidase_su2"/>
</dbReference>
<evidence type="ECO:0000256" key="7">
    <source>
        <dbReference type="ARBA" id="ARBA00022723"/>
    </source>
</evidence>
<dbReference type="EC" id="7.1.1.9" evidence="18"/>
<evidence type="ECO:0000256" key="9">
    <source>
        <dbReference type="ARBA" id="ARBA00022982"/>
    </source>
</evidence>
<dbReference type="InterPro" id="IPR045187">
    <property type="entry name" value="CcO_II"/>
</dbReference>
<feature type="domain" description="Cytochrome oxidase subunit II transmembrane region profile" evidence="22">
    <location>
        <begin position="21"/>
        <end position="116"/>
    </location>
</feature>
<evidence type="ECO:0000256" key="18">
    <source>
        <dbReference type="RuleBase" id="RU004024"/>
    </source>
</evidence>
<evidence type="ECO:0000256" key="5">
    <source>
        <dbReference type="ARBA" id="ARBA00022660"/>
    </source>
</evidence>
<proteinExistence type="inferred from homology"/>
<accession>A0ABP8V763</accession>
<dbReference type="Pfam" id="PF02790">
    <property type="entry name" value="COX2_TM"/>
    <property type="match status" value="1"/>
</dbReference>
<evidence type="ECO:0000256" key="14">
    <source>
        <dbReference type="ARBA" id="ARBA00024688"/>
    </source>
</evidence>
<protein>
    <recommendedName>
        <fullName evidence="18">Cytochrome c oxidase subunit 2</fullName>
        <ecNumber evidence="18">7.1.1.9</ecNumber>
    </recommendedName>
</protein>
<dbReference type="Gene3D" id="1.10.287.90">
    <property type="match status" value="1"/>
</dbReference>
<organism evidence="24 25">
    <name type="scientific">Kistimonas scapharcae</name>
    <dbReference type="NCBI Taxonomy" id="1036133"/>
    <lineage>
        <taxon>Bacteria</taxon>
        <taxon>Pseudomonadati</taxon>
        <taxon>Pseudomonadota</taxon>
        <taxon>Gammaproteobacteria</taxon>
        <taxon>Oceanospirillales</taxon>
        <taxon>Endozoicomonadaceae</taxon>
        <taxon>Kistimonas</taxon>
    </lineage>
</organism>
<evidence type="ECO:0000256" key="2">
    <source>
        <dbReference type="ARBA" id="ARBA00007866"/>
    </source>
</evidence>
<comment type="caution">
    <text evidence="24">The sequence shown here is derived from an EMBL/GenBank/DDBJ whole genome shotgun (WGS) entry which is preliminary data.</text>
</comment>
<feature type="chain" id="PRO_5047321672" description="Cytochrome c oxidase subunit 2" evidence="20">
    <location>
        <begin position="24"/>
        <end position="392"/>
    </location>
</feature>
<dbReference type="EMBL" id="BAABFL010000451">
    <property type="protein sequence ID" value="GAA4651394.1"/>
    <property type="molecule type" value="Genomic_DNA"/>
</dbReference>
<evidence type="ECO:0000256" key="3">
    <source>
        <dbReference type="ARBA" id="ARBA00022448"/>
    </source>
</evidence>
<evidence type="ECO:0000313" key="25">
    <source>
        <dbReference type="Proteomes" id="UP001500604"/>
    </source>
</evidence>
<dbReference type="InterPro" id="IPR009056">
    <property type="entry name" value="Cyt_c-like_dom"/>
</dbReference>
<keyword evidence="3 17" id="KW-0813">Transport</keyword>
<dbReference type="PANTHER" id="PTHR22888">
    <property type="entry name" value="CYTOCHROME C OXIDASE, SUBUNIT II"/>
    <property type="match status" value="1"/>
</dbReference>
<dbReference type="SUPFAM" id="SSF81464">
    <property type="entry name" value="Cytochrome c oxidase subunit II-like, transmembrane region"/>
    <property type="match status" value="1"/>
</dbReference>
<dbReference type="PROSITE" id="PS00078">
    <property type="entry name" value="COX2"/>
    <property type="match status" value="1"/>
</dbReference>
<dbReference type="PROSITE" id="PS51007">
    <property type="entry name" value="CYTC"/>
    <property type="match status" value="1"/>
</dbReference>
<dbReference type="InterPro" id="IPR008972">
    <property type="entry name" value="Cupredoxin"/>
</dbReference>
<comment type="catalytic activity">
    <reaction evidence="15 18">
        <text>4 Fe(II)-[cytochrome c] + O2 + 8 H(+)(in) = 4 Fe(III)-[cytochrome c] + 2 H2O + 4 H(+)(out)</text>
        <dbReference type="Rhea" id="RHEA:11436"/>
        <dbReference type="Rhea" id="RHEA-COMP:10350"/>
        <dbReference type="Rhea" id="RHEA-COMP:14399"/>
        <dbReference type="ChEBI" id="CHEBI:15377"/>
        <dbReference type="ChEBI" id="CHEBI:15378"/>
        <dbReference type="ChEBI" id="CHEBI:15379"/>
        <dbReference type="ChEBI" id="CHEBI:29033"/>
        <dbReference type="ChEBI" id="CHEBI:29034"/>
        <dbReference type="EC" id="7.1.1.9"/>
    </reaction>
</comment>
<keyword evidence="4 16" id="KW-0349">Heme</keyword>
<evidence type="ECO:0000256" key="13">
    <source>
        <dbReference type="ARBA" id="ARBA00023136"/>
    </source>
</evidence>
<evidence type="ECO:0000256" key="20">
    <source>
        <dbReference type="SAM" id="SignalP"/>
    </source>
</evidence>
<dbReference type="PROSITE" id="PS50999">
    <property type="entry name" value="COX2_TM"/>
    <property type="match status" value="1"/>
</dbReference>
<evidence type="ECO:0000256" key="17">
    <source>
        <dbReference type="RuleBase" id="RU000456"/>
    </source>
</evidence>
<dbReference type="RefSeq" id="WP_345197764.1">
    <property type="nucleotide sequence ID" value="NZ_BAABFL010000451.1"/>
</dbReference>
<evidence type="ECO:0000256" key="6">
    <source>
        <dbReference type="ARBA" id="ARBA00022692"/>
    </source>
</evidence>